<organism evidence="4">
    <name type="scientific">Salmonella enterica I</name>
    <dbReference type="NCBI Taxonomy" id="59201"/>
    <lineage>
        <taxon>Bacteria</taxon>
        <taxon>Pseudomonadati</taxon>
        <taxon>Pseudomonadota</taxon>
        <taxon>Gammaproteobacteria</taxon>
        <taxon>Enterobacterales</taxon>
        <taxon>Enterobacteriaceae</taxon>
        <taxon>Salmonella</taxon>
    </lineage>
</organism>
<accession>A0A3T9Z645</accession>
<evidence type="ECO:0000313" key="4">
    <source>
        <dbReference type="EMBL" id="EBQ0620605.1"/>
    </source>
</evidence>
<name>A0A3T9Z645_SALET</name>
<evidence type="ECO:0000256" key="1">
    <source>
        <dbReference type="ARBA" id="ARBA00022729"/>
    </source>
</evidence>
<keyword evidence="1 3" id="KW-0732">Signal</keyword>
<proteinExistence type="inferred from homology"/>
<evidence type="ECO:0000256" key="3">
    <source>
        <dbReference type="SAM" id="SignalP"/>
    </source>
</evidence>
<dbReference type="GO" id="GO:0007155">
    <property type="term" value="P:cell adhesion"/>
    <property type="evidence" value="ECO:0007669"/>
    <property type="project" value="InterPro"/>
</dbReference>
<dbReference type="AlphaFoldDB" id="A0A3T9Z645"/>
<evidence type="ECO:0000256" key="2">
    <source>
        <dbReference type="ARBA" id="ARBA00049989"/>
    </source>
</evidence>
<dbReference type="InterPro" id="IPR003467">
    <property type="entry name" value="Fimbrial_K88_FaeH"/>
</dbReference>
<feature type="chain" id="PRO_5030084433" description="Fimbrial protein" evidence="3">
    <location>
        <begin position="23"/>
        <end position="259"/>
    </location>
</feature>
<dbReference type="GO" id="GO:0009289">
    <property type="term" value="C:pilus"/>
    <property type="evidence" value="ECO:0007669"/>
    <property type="project" value="InterPro"/>
</dbReference>
<reference evidence="4" key="1">
    <citation type="submission" date="2018-07" db="EMBL/GenBank/DDBJ databases">
        <authorList>
            <consortium name="GenomeTrakr network: Whole genome sequencing for foodborne pathogen traceback"/>
        </authorList>
    </citation>
    <scope>NUCLEOTIDE SEQUENCE</scope>
    <source>
        <strain evidence="4">CFSAN031622</strain>
    </source>
</reference>
<dbReference type="EMBL" id="AAGNTS010000004">
    <property type="protein sequence ID" value="EBQ0620605.1"/>
    <property type="molecule type" value="Genomic_DNA"/>
</dbReference>
<protein>
    <recommendedName>
        <fullName evidence="5">Fimbrial protein</fullName>
    </recommendedName>
</protein>
<dbReference type="RefSeq" id="WP_023253737.1">
    <property type="nucleotide sequence ID" value="NZ_CP160167.1"/>
</dbReference>
<comment type="similarity">
    <text evidence="2">Belongs to the fimbrial K88 protein family.</text>
</comment>
<feature type="signal peptide" evidence="3">
    <location>
        <begin position="1"/>
        <end position="22"/>
    </location>
</feature>
<evidence type="ECO:0008006" key="5">
    <source>
        <dbReference type="Google" id="ProtNLM"/>
    </source>
</evidence>
<gene>
    <name evidence="4" type="ORF">AXO93_11300</name>
</gene>
<dbReference type="Pfam" id="PF02432">
    <property type="entry name" value="Fimbrial_K88"/>
    <property type="match status" value="1"/>
</dbReference>
<comment type="caution">
    <text evidence="4">The sequence shown here is derived from an EMBL/GenBank/DDBJ whole genome shotgun (WGS) entry which is preliminary data.</text>
</comment>
<sequence length="259" mass="26858">MKKTLIALAVAASAVVSGSAMAWTQTGTGGSLELGGTLTPQDKVTPWEVAVGAANTNLNTDIAKGERIVDIPVNKPIPVLGIRTISTTPFKGVNGISPQIDYGNAVNVGAFANGRAPLTLQVRDDKDAVIGTLTSELGASALISVKNHNGGWSGYNHVYADTVGQGFFGGLPKAKNATPDDNIAVTVMPEVADHYVDQGVSWSEVGAASSFNNVDATYSAYYAAGIEKGKSIKINLNSPVQGDANIVWKASLPIIVSYQ</sequence>